<proteinExistence type="predicted"/>
<accession>A0AAD6TJ17</accession>
<gene>
    <name evidence="2" type="ORF">C8F04DRAFT_1173156</name>
</gene>
<dbReference type="EMBL" id="JARJCM010000003">
    <property type="protein sequence ID" value="KAJ7046200.1"/>
    <property type="molecule type" value="Genomic_DNA"/>
</dbReference>
<comment type="caution">
    <text evidence="2">The sequence shown here is derived from an EMBL/GenBank/DDBJ whole genome shotgun (WGS) entry which is preliminary data.</text>
</comment>
<feature type="region of interest" description="Disordered" evidence="1">
    <location>
        <begin position="1"/>
        <end position="20"/>
    </location>
</feature>
<feature type="region of interest" description="Disordered" evidence="1">
    <location>
        <begin position="75"/>
        <end position="133"/>
    </location>
</feature>
<organism evidence="2 3">
    <name type="scientific">Mycena alexandri</name>
    <dbReference type="NCBI Taxonomy" id="1745969"/>
    <lineage>
        <taxon>Eukaryota</taxon>
        <taxon>Fungi</taxon>
        <taxon>Dikarya</taxon>
        <taxon>Basidiomycota</taxon>
        <taxon>Agaricomycotina</taxon>
        <taxon>Agaricomycetes</taxon>
        <taxon>Agaricomycetidae</taxon>
        <taxon>Agaricales</taxon>
        <taxon>Marasmiineae</taxon>
        <taxon>Mycenaceae</taxon>
        <taxon>Mycena</taxon>
    </lineage>
</organism>
<feature type="compositionally biased region" description="Basic residues" evidence="1">
    <location>
        <begin position="93"/>
        <end position="105"/>
    </location>
</feature>
<keyword evidence="3" id="KW-1185">Reference proteome</keyword>
<reference evidence="2" key="1">
    <citation type="submission" date="2023-03" db="EMBL/GenBank/DDBJ databases">
        <title>Massive genome expansion in bonnet fungi (Mycena s.s.) driven by repeated elements and novel gene families across ecological guilds.</title>
        <authorList>
            <consortium name="Lawrence Berkeley National Laboratory"/>
            <person name="Harder C.B."/>
            <person name="Miyauchi S."/>
            <person name="Viragh M."/>
            <person name="Kuo A."/>
            <person name="Thoen E."/>
            <person name="Andreopoulos B."/>
            <person name="Lu D."/>
            <person name="Skrede I."/>
            <person name="Drula E."/>
            <person name="Henrissat B."/>
            <person name="Morin E."/>
            <person name="Kohler A."/>
            <person name="Barry K."/>
            <person name="LaButti K."/>
            <person name="Morin E."/>
            <person name="Salamov A."/>
            <person name="Lipzen A."/>
            <person name="Mereny Z."/>
            <person name="Hegedus B."/>
            <person name="Baldrian P."/>
            <person name="Stursova M."/>
            <person name="Weitz H."/>
            <person name="Taylor A."/>
            <person name="Grigoriev I.V."/>
            <person name="Nagy L.G."/>
            <person name="Martin F."/>
            <person name="Kauserud H."/>
        </authorList>
    </citation>
    <scope>NUCLEOTIDE SEQUENCE</scope>
    <source>
        <strain evidence="2">CBHHK200</strain>
    </source>
</reference>
<sequence>MWKSHFLQNHKRKPAGNSLTTTYGTIQGIDTSLSCGATPNHLKCQNNQGGKGGAASKKTKWPIVLAHVGVSRHPELREKERLRASERRAATKAARRRRDPPKRASKTPSVEANADDLNARHHQPSSGSNSESAITFQDYRAREYYILEEGQPTAQPRAESELPGVGSGRCSLTRDERLACDALAALAHGVGSSIGLVTVEQEPHPDAPTHVSRKGSLTVNEALRGRLTVKGESSWVSPFQDEFLDSTFTDLPAGVAPLTVGQMESLRATGAIGLLTPVQSAQMRVAALNAGELTKPTAEEAAGWLSQPRAANWSILGHTRGFETILWRTGILKAERRARCAGEAFNNMPQWTGLDDVMDADAPAVKPP</sequence>
<evidence type="ECO:0000313" key="2">
    <source>
        <dbReference type="EMBL" id="KAJ7046200.1"/>
    </source>
</evidence>
<protein>
    <submittedName>
        <fullName evidence="2">Uncharacterized protein</fullName>
    </submittedName>
</protein>
<dbReference type="AlphaFoldDB" id="A0AAD6TJ17"/>
<feature type="compositionally biased region" description="Basic and acidic residues" evidence="1">
    <location>
        <begin position="75"/>
        <end position="89"/>
    </location>
</feature>
<dbReference type="Proteomes" id="UP001218188">
    <property type="component" value="Unassembled WGS sequence"/>
</dbReference>
<evidence type="ECO:0000313" key="3">
    <source>
        <dbReference type="Proteomes" id="UP001218188"/>
    </source>
</evidence>
<feature type="compositionally biased region" description="Polar residues" evidence="1">
    <location>
        <begin position="124"/>
        <end position="133"/>
    </location>
</feature>
<name>A0AAD6TJ17_9AGAR</name>
<evidence type="ECO:0000256" key="1">
    <source>
        <dbReference type="SAM" id="MobiDB-lite"/>
    </source>
</evidence>